<organism evidence="2 3">
    <name type="scientific">Ligilactobacillus murinus DSM 20452 = NBRC 14221</name>
    <dbReference type="NCBI Taxonomy" id="1423772"/>
    <lineage>
        <taxon>Bacteria</taxon>
        <taxon>Bacillati</taxon>
        <taxon>Bacillota</taxon>
        <taxon>Bacilli</taxon>
        <taxon>Lactobacillales</taxon>
        <taxon>Lactobacillaceae</taxon>
        <taxon>Ligilactobacillus</taxon>
    </lineage>
</organism>
<dbReference type="EMBL" id="AYYN01000047">
    <property type="protein sequence ID" value="KRM76145.1"/>
    <property type="molecule type" value="Genomic_DNA"/>
</dbReference>
<sequence>MGVSLMDQAKRRLYLIQSLLNENPRTAKFKIPKTQAEQEKMLRALFNTRLARPITPEFEQIQDAYLTEVLAQKKITTLKDLTPLSDNIYLWQGDLTTLKVDAIVNAANKTMLGCYRPNCNCLDNAIHTFAGVQLRNECYQVMQKVGRFVKVAQVLPTKAYNLPSKYVFHVAGPYVKNKTLTPEYEEQLAQAYYNCLKLAHDNNLKSLAFCCISTGEFGFPNERAAQIASKTVKDFLRQTDSKLKVIFNVFKDLDLEIYQRIL</sequence>
<dbReference type="PATRIC" id="fig|1423772.3.peg.2093"/>
<protein>
    <recommendedName>
        <fullName evidence="1">Macro domain-containing protein</fullName>
    </recommendedName>
</protein>
<dbReference type="InterPro" id="IPR043472">
    <property type="entry name" value="Macro_dom-like"/>
</dbReference>
<dbReference type="PROSITE" id="PS51154">
    <property type="entry name" value="MACRO"/>
    <property type="match status" value="1"/>
</dbReference>
<dbReference type="AlphaFoldDB" id="A0A0R2BAC3"/>
<dbReference type="Proteomes" id="UP000051612">
    <property type="component" value="Unassembled WGS sequence"/>
</dbReference>
<dbReference type="CDD" id="cd02908">
    <property type="entry name" value="Macro_OAADPr_deacetylase"/>
    <property type="match status" value="1"/>
</dbReference>
<accession>A0A0R2BAC3</accession>
<comment type="caution">
    <text evidence="2">The sequence shown here is derived from an EMBL/GenBank/DDBJ whole genome shotgun (WGS) entry which is preliminary data.</text>
</comment>
<reference evidence="2 3" key="1">
    <citation type="journal article" date="2015" name="Genome Announc.">
        <title>Expanding the biotechnology potential of lactobacilli through comparative genomics of 213 strains and associated genera.</title>
        <authorList>
            <person name="Sun Z."/>
            <person name="Harris H.M."/>
            <person name="McCann A."/>
            <person name="Guo C."/>
            <person name="Argimon S."/>
            <person name="Zhang W."/>
            <person name="Yang X."/>
            <person name="Jeffery I.B."/>
            <person name="Cooney J.C."/>
            <person name="Kagawa T.F."/>
            <person name="Liu W."/>
            <person name="Song Y."/>
            <person name="Salvetti E."/>
            <person name="Wrobel A."/>
            <person name="Rasinkangas P."/>
            <person name="Parkhill J."/>
            <person name="Rea M.C."/>
            <person name="O'Sullivan O."/>
            <person name="Ritari J."/>
            <person name="Douillard F.P."/>
            <person name="Paul Ross R."/>
            <person name="Yang R."/>
            <person name="Briner A.E."/>
            <person name="Felis G.E."/>
            <person name="de Vos W.M."/>
            <person name="Barrangou R."/>
            <person name="Klaenhammer T.R."/>
            <person name="Caufield P.W."/>
            <person name="Cui Y."/>
            <person name="Zhang H."/>
            <person name="O'Toole P.W."/>
        </authorList>
    </citation>
    <scope>NUCLEOTIDE SEQUENCE [LARGE SCALE GENOMIC DNA]</scope>
    <source>
        <strain evidence="2 3">DSM 20452</strain>
    </source>
</reference>
<gene>
    <name evidence="2" type="ORF">FC48_GL001958</name>
</gene>
<dbReference type="Pfam" id="PF01661">
    <property type="entry name" value="Macro"/>
    <property type="match status" value="1"/>
</dbReference>
<dbReference type="PANTHER" id="PTHR11106:SF27">
    <property type="entry name" value="MACRO DOMAIN-CONTAINING PROTEIN"/>
    <property type="match status" value="1"/>
</dbReference>
<proteinExistence type="predicted"/>
<feature type="domain" description="Macro" evidence="1">
    <location>
        <begin position="75"/>
        <end position="262"/>
    </location>
</feature>
<evidence type="ECO:0000313" key="3">
    <source>
        <dbReference type="Proteomes" id="UP000051612"/>
    </source>
</evidence>
<dbReference type="SMART" id="SM00506">
    <property type="entry name" value="A1pp"/>
    <property type="match status" value="1"/>
</dbReference>
<name>A0A0R2BAC3_9LACO</name>
<dbReference type="SUPFAM" id="SSF52949">
    <property type="entry name" value="Macro domain-like"/>
    <property type="match status" value="1"/>
</dbReference>
<dbReference type="Gene3D" id="3.40.220.10">
    <property type="entry name" value="Leucine Aminopeptidase, subunit E, domain 1"/>
    <property type="match status" value="1"/>
</dbReference>
<dbReference type="InterPro" id="IPR002589">
    <property type="entry name" value="Macro_dom"/>
</dbReference>
<dbReference type="NCBIfam" id="NF003163">
    <property type="entry name" value="PRK04143.1"/>
    <property type="match status" value="1"/>
</dbReference>
<evidence type="ECO:0000313" key="2">
    <source>
        <dbReference type="EMBL" id="KRM76145.1"/>
    </source>
</evidence>
<dbReference type="PANTHER" id="PTHR11106">
    <property type="entry name" value="GANGLIOSIDE INDUCED DIFFERENTIATION ASSOCIATED PROTEIN 2-RELATED"/>
    <property type="match status" value="1"/>
</dbReference>
<evidence type="ECO:0000259" key="1">
    <source>
        <dbReference type="PROSITE" id="PS51154"/>
    </source>
</evidence>